<feature type="chain" id="PRO_5002004626" evidence="1">
    <location>
        <begin position="22"/>
        <end position="89"/>
    </location>
</feature>
<comment type="caution">
    <text evidence="2">The sequence shown here is derived from an EMBL/GenBank/DDBJ whole genome shotgun (WGS) entry which is preliminary data.</text>
</comment>
<evidence type="ECO:0000256" key="1">
    <source>
        <dbReference type="SAM" id="SignalP"/>
    </source>
</evidence>
<protein>
    <submittedName>
        <fullName evidence="2">Uncharacterized protein</fullName>
    </submittedName>
</protein>
<evidence type="ECO:0000313" key="2">
    <source>
        <dbReference type="EMBL" id="KGT77230.1"/>
    </source>
</evidence>
<evidence type="ECO:0000313" key="3">
    <source>
        <dbReference type="Proteomes" id="UP000030377"/>
    </source>
</evidence>
<accession>A0A0A3XS62</accession>
<proteinExistence type="predicted"/>
<dbReference type="EMBL" id="JRPN01000018">
    <property type="protein sequence ID" value="KGT77230.1"/>
    <property type="molecule type" value="Genomic_DNA"/>
</dbReference>
<feature type="signal peptide" evidence="1">
    <location>
        <begin position="1"/>
        <end position="21"/>
    </location>
</feature>
<organism evidence="2 3">
    <name type="scientific">Bradyrhizobium japonicum</name>
    <dbReference type="NCBI Taxonomy" id="375"/>
    <lineage>
        <taxon>Bacteria</taxon>
        <taxon>Pseudomonadati</taxon>
        <taxon>Pseudomonadota</taxon>
        <taxon>Alphaproteobacteria</taxon>
        <taxon>Hyphomicrobiales</taxon>
        <taxon>Nitrobacteraceae</taxon>
        <taxon>Bradyrhizobium</taxon>
    </lineage>
</organism>
<reference evidence="2 3" key="1">
    <citation type="submission" date="2014-09" db="EMBL/GenBank/DDBJ databases">
        <title>Draft genome of Bradyrhizobium japonicum Is-34.</title>
        <authorList>
            <person name="Tsurumaru H."/>
            <person name="Yamakawa T."/>
            <person name="Hashimoto S."/>
            <person name="Okizaki K."/>
            <person name="Kanesaki Y."/>
            <person name="Yoshikawa H."/>
            <person name="Yajima S."/>
        </authorList>
    </citation>
    <scope>NUCLEOTIDE SEQUENCE [LARGE SCALE GENOMIC DNA]</scope>
    <source>
        <strain evidence="2 3">Is-34</strain>
    </source>
</reference>
<keyword evidence="1" id="KW-0732">Signal</keyword>
<dbReference type="Proteomes" id="UP000030377">
    <property type="component" value="Unassembled WGS sequence"/>
</dbReference>
<gene>
    <name evidence="2" type="ORF">MA20_21750</name>
</gene>
<name>A0A0A3XS62_BRAJP</name>
<sequence length="89" mass="9991">MKLLVIFIALMILRPSAPTSASPAAVGNFSTPHNSVRLSLRDRSIVAGNRRRTRPRILRIHAIAALDEMHSRLRLRIATAVGRRGKWRT</sequence>
<dbReference type="AlphaFoldDB" id="A0A0A3XS62"/>